<dbReference type="PROSITE" id="PS51841">
    <property type="entry name" value="LTD"/>
    <property type="match status" value="2"/>
</dbReference>
<dbReference type="SUPFAM" id="SSF56300">
    <property type="entry name" value="Metallo-dependent phosphatases"/>
    <property type="match status" value="1"/>
</dbReference>
<feature type="domain" description="LTD" evidence="4">
    <location>
        <begin position="35"/>
        <end position="233"/>
    </location>
</feature>
<keyword evidence="2" id="KW-0812">Transmembrane</keyword>
<feature type="transmembrane region" description="Helical" evidence="2">
    <location>
        <begin position="1488"/>
        <end position="1511"/>
    </location>
</feature>
<dbReference type="PANTHER" id="PTHR43143:SF5">
    <property type="entry name" value="SECRETED PROTEIN"/>
    <property type="match status" value="1"/>
</dbReference>
<proteinExistence type="predicted"/>
<dbReference type="Gene3D" id="3.60.21.10">
    <property type="match status" value="1"/>
</dbReference>
<evidence type="ECO:0000256" key="1">
    <source>
        <dbReference type="SAM" id="MobiDB-lite"/>
    </source>
</evidence>
<dbReference type="InterPro" id="IPR036415">
    <property type="entry name" value="Lamin_tail_dom_sf"/>
</dbReference>
<feature type="domain" description="LTD" evidence="4">
    <location>
        <begin position="255"/>
        <end position="395"/>
    </location>
</feature>
<dbReference type="GO" id="GO:0005975">
    <property type="term" value="P:carbohydrate metabolic process"/>
    <property type="evidence" value="ECO:0007669"/>
    <property type="project" value="UniProtKB-ARBA"/>
</dbReference>
<feature type="compositionally biased region" description="Pro residues" evidence="1">
    <location>
        <begin position="244"/>
        <end position="261"/>
    </location>
</feature>
<evidence type="ECO:0000256" key="3">
    <source>
        <dbReference type="SAM" id="SignalP"/>
    </source>
</evidence>
<dbReference type="InterPro" id="IPR029052">
    <property type="entry name" value="Metallo-depent_PP-like"/>
</dbReference>
<feature type="region of interest" description="Disordered" evidence="1">
    <location>
        <begin position="428"/>
        <end position="465"/>
    </location>
</feature>
<name>A0A1G6HHX4_9MICO</name>
<feature type="chain" id="PRO_5039004140" evidence="3">
    <location>
        <begin position="34"/>
        <end position="1519"/>
    </location>
</feature>
<dbReference type="Proteomes" id="UP000199039">
    <property type="component" value="Unassembled WGS sequence"/>
</dbReference>
<dbReference type="Gene3D" id="2.60.40.10">
    <property type="entry name" value="Immunoglobulins"/>
    <property type="match status" value="1"/>
</dbReference>
<dbReference type="STRING" id="1814289.SAMN05216410_1057"/>
<dbReference type="RefSeq" id="WP_175559001.1">
    <property type="nucleotide sequence ID" value="NZ_FMYH01000001.1"/>
</dbReference>
<keyword evidence="3" id="KW-0732">Signal</keyword>
<dbReference type="InterPro" id="IPR011401">
    <property type="entry name" value="Pesterase_YvnB"/>
</dbReference>
<dbReference type="Pfam" id="PF00149">
    <property type="entry name" value="Metallophos"/>
    <property type="match status" value="1"/>
</dbReference>
<feature type="compositionally biased region" description="Gly residues" evidence="1">
    <location>
        <begin position="1434"/>
        <end position="1454"/>
    </location>
</feature>
<feature type="signal peptide" evidence="3">
    <location>
        <begin position="1"/>
        <end position="33"/>
    </location>
</feature>
<dbReference type="InterPro" id="IPR004843">
    <property type="entry name" value="Calcineurin-like_PHP"/>
</dbReference>
<dbReference type="PIRSF" id="PIRSF036444">
    <property type="entry name" value="Pesterase_YvnB"/>
    <property type="match status" value="1"/>
</dbReference>
<keyword evidence="6" id="KW-1185">Reference proteome</keyword>
<organism evidence="5 6">
    <name type="scientific">Sanguibacter gelidistatuariae</name>
    <dbReference type="NCBI Taxonomy" id="1814289"/>
    <lineage>
        <taxon>Bacteria</taxon>
        <taxon>Bacillati</taxon>
        <taxon>Actinomycetota</taxon>
        <taxon>Actinomycetes</taxon>
        <taxon>Micrococcales</taxon>
        <taxon>Sanguibacteraceae</taxon>
        <taxon>Sanguibacter</taxon>
    </lineage>
</organism>
<gene>
    <name evidence="5" type="ORF">SAMN05216410_1057</name>
</gene>
<evidence type="ECO:0000313" key="5">
    <source>
        <dbReference type="EMBL" id="SDB93832.1"/>
    </source>
</evidence>
<dbReference type="GO" id="GO:0016787">
    <property type="term" value="F:hydrolase activity"/>
    <property type="evidence" value="ECO:0007669"/>
    <property type="project" value="InterPro"/>
</dbReference>
<evidence type="ECO:0000313" key="6">
    <source>
        <dbReference type="Proteomes" id="UP000199039"/>
    </source>
</evidence>
<dbReference type="InterPro" id="IPR051918">
    <property type="entry name" value="STPP_CPPED1"/>
</dbReference>
<sequence>MPLHLPRATTKGVAAVTAVALGCGLLAATAATAANAATAAATATSPWPLVVTEIAPDNTGYDNFEFFEVVNTSGTDIDLSAAGVKLAYTFVNSDDRTKDVPLTIPAGTVVPAGQPVVFWIDYTSGNVDTSVKTDDDFRNFYAAETGQPAGTYPIVRVTGQAGLANGGERGIRLVAADSSVISWSYYPTGSVAAARSAHFKLPSTTSARSLDVLTAAGVPSPGTVLAEALVAPTEPTDPETGEPTPDPTVPPTTDPTTPPTAPAAGTPPLMITEALPDSINVGGSDGYEFVEVYNTTDRPISFADYVLRYLYPLEDLTNSSVVDWLSTPTDPVIAPGKTLVLWVKNGPNDALTAADFNAVFGTSLTLGTDLVEVFSGGMANGSPRGLEITTRTGVSVNKAYYNLGGAKDVVVSKGLQYAYDPAAPARQTLTGSAAPTPGAVTPGQVPAAPVTSPADTSAPKVTDRTPSTFSLTEALTVDATVTDDVLTRTVTLFLKGSSDADFQAINLASDGKDGYRHAVSAADLTGKRWFDYYLVASDGSNTTTTTTRRIAAEGIDTSPVRLNVADGQFVAGTTTIAGSADTYPSPVTLDIDGAPVTTQPALEAAPVFAFEAGGVDTFFKNGVLIGTDVLRIFDDGIYSGFDTISTPVPLSYVTQGQTLTLSVYAGTKAAPAIDLGENNDDFQIKNLRLILPDGRTLRPAGYTDPAKVLNMGDSAGKLDFYDAVFTLPDDAFTARSASWDTRAVADGDHTVRATTGSDEVTRRVVVDNTAPAITSPLVEGKNYQGPFTVDAAATDAGSGIASLTATLDDDAVALPLETSSLTLQPGTHVFTATATDAAGNAATHTVTFSTPVEKPSSGSLSPGDSATVAGPGVELTATVTDPSGDILDVTFNEGYRLSPTDASVTSYSGTTRVASGLDRAGSTALSGDDLAKMTAADGIDATVTSDDAFPYQLFDVSVPEGSGDDYLARVSWSGTANAGAKVLLYVLDVATGTWQELDRHVTIGEDSTEFTLGGTVPATGHTKGGVIQVLVQHSEGFAGADQSTRTGPAARATGGSDTPRSEYDFTLGWESDTQYYNDTYYDRQLDIHNYFLDNREAMNLQYVFHTGDIVDNHTDQHQWDNATAAYQMLDDAQLPYGVLAGNHDVGHKEVDYGPYSTYFGEARFASNPWFGGSYQDNRGHYDLITAGGLDFIMLYMGWAPGDAEIAWMNDVLARYPERKAIINLHEYMLTTGGLGEVPQRIHDEVVATNPNVIMVFSGHYHDAFTRVDAFDDDGDGVPDRKVHQILFDYQGLPEGGQAFLRLMHFDNEGKTITSRTYSPYLDQFNSTDPSLEIQHQEFTMDYADFNLVPQTKSLGTDFFSAEILTTHAIASFADVASGTTLSATWETPGAGLHGWYVTTTDPFGAIDRSAVQLLTVAAGPVVPTDPPTKPVEPGTGGAGSGGTGSGGTGSGSTGTPGATDPAAPSSGKAAGDAGGKASGELAMTGTSAGLFLLLGLAFSLLTAGATAVVAARARRGARE</sequence>
<keyword evidence="2" id="KW-0472">Membrane</keyword>
<feature type="region of interest" description="Disordered" evidence="1">
    <location>
        <begin position="1038"/>
        <end position="1061"/>
    </location>
</feature>
<accession>A0A1G6HHX4</accession>
<feature type="region of interest" description="Disordered" evidence="1">
    <location>
        <begin position="233"/>
        <end position="269"/>
    </location>
</feature>
<evidence type="ECO:0000259" key="4">
    <source>
        <dbReference type="PROSITE" id="PS51841"/>
    </source>
</evidence>
<dbReference type="EMBL" id="FMYH01000001">
    <property type="protein sequence ID" value="SDB93832.1"/>
    <property type="molecule type" value="Genomic_DNA"/>
</dbReference>
<protein>
    <submittedName>
        <fullName evidence="5">Calcineurin-like phosphoesterase</fullName>
    </submittedName>
</protein>
<dbReference type="PANTHER" id="PTHR43143">
    <property type="entry name" value="METALLOPHOSPHOESTERASE, CALCINEURIN SUPERFAMILY"/>
    <property type="match status" value="1"/>
</dbReference>
<dbReference type="InterPro" id="IPR013783">
    <property type="entry name" value="Ig-like_fold"/>
</dbReference>
<feature type="region of interest" description="Disordered" evidence="1">
    <location>
        <begin position="1420"/>
        <end position="1476"/>
    </location>
</feature>
<evidence type="ECO:0000256" key="2">
    <source>
        <dbReference type="SAM" id="Phobius"/>
    </source>
</evidence>
<dbReference type="PROSITE" id="PS51257">
    <property type="entry name" value="PROKAR_LIPOPROTEIN"/>
    <property type="match status" value="1"/>
</dbReference>
<keyword evidence="2" id="KW-1133">Transmembrane helix</keyword>
<dbReference type="InterPro" id="IPR001322">
    <property type="entry name" value="Lamin_tail_dom"/>
</dbReference>
<reference evidence="5 6" key="1">
    <citation type="submission" date="2016-09" db="EMBL/GenBank/DDBJ databases">
        <authorList>
            <person name="Capua I."/>
            <person name="De Benedictis P."/>
            <person name="Joannis T."/>
            <person name="Lombin L.H."/>
            <person name="Cattoli G."/>
        </authorList>
    </citation>
    <scope>NUCLEOTIDE SEQUENCE [LARGE SCALE GENOMIC DNA]</scope>
    <source>
        <strain evidence="5 6">ISLP-3</strain>
    </source>
</reference>
<feature type="compositionally biased region" description="Low complexity" evidence="1">
    <location>
        <begin position="1455"/>
        <end position="1471"/>
    </location>
</feature>
<dbReference type="SUPFAM" id="SSF74853">
    <property type="entry name" value="Lamin A/C globular tail domain"/>
    <property type="match status" value="1"/>
</dbReference>